<dbReference type="AlphaFoldDB" id="A0A9Q3DQP4"/>
<sequence length="131" mass="14857">MQFIYKCNHCNVQINIAQRNSSNLNKNRIACKGQYQAWALRSPGAIYPHANISDLVKFQDCFQKELVIGIIEKNLPFGTFNDGALQDGTQFSMASIANTLYYKSKARLLDELKKLLHGRVICASINCWTLQ</sequence>
<protein>
    <submittedName>
        <fullName evidence="1">Uncharacterized protein</fullName>
    </submittedName>
</protein>
<proteinExistence type="predicted"/>
<accession>A0A9Q3DQP4</accession>
<keyword evidence="2" id="KW-1185">Reference proteome</keyword>
<dbReference type="EMBL" id="AVOT02020049">
    <property type="protein sequence ID" value="MBW0507990.1"/>
    <property type="molecule type" value="Genomic_DNA"/>
</dbReference>
<gene>
    <name evidence="1" type="ORF">O181_047705</name>
</gene>
<reference evidence="1" key="1">
    <citation type="submission" date="2021-03" db="EMBL/GenBank/DDBJ databases">
        <title>Draft genome sequence of rust myrtle Austropuccinia psidii MF-1, a brazilian biotype.</title>
        <authorList>
            <person name="Quecine M.C."/>
            <person name="Pachon D.M.R."/>
            <person name="Bonatelli M.L."/>
            <person name="Correr F.H."/>
            <person name="Franceschini L.M."/>
            <person name="Leite T.F."/>
            <person name="Margarido G.R.A."/>
            <person name="Almeida C.A."/>
            <person name="Ferrarezi J.A."/>
            <person name="Labate C.A."/>
        </authorList>
    </citation>
    <scope>NUCLEOTIDE SEQUENCE</scope>
    <source>
        <strain evidence="1">MF-1</strain>
    </source>
</reference>
<organism evidence="1 2">
    <name type="scientific">Austropuccinia psidii MF-1</name>
    <dbReference type="NCBI Taxonomy" id="1389203"/>
    <lineage>
        <taxon>Eukaryota</taxon>
        <taxon>Fungi</taxon>
        <taxon>Dikarya</taxon>
        <taxon>Basidiomycota</taxon>
        <taxon>Pucciniomycotina</taxon>
        <taxon>Pucciniomycetes</taxon>
        <taxon>Pucciniales</taxon>
        <taxon>Sphaerophragmiaceae</taxon>
        <taxon>Austropuccinia</taxon>
    </lineage>
</organism>
<evidence type="ECO:0000313" key="2">
    <source>
        <dbReference type="Proteomes" id="UP000765509"/>
    </source>
</evidence>
<name>A0A9Q3DQP4_9BASI</name>
<dbReference type="Proteomes" id="UP000765509">
    <property type="component" value="Unassembled WGS sequence"/>
</dbReference>
<comment type="caution">
    <text evidence="1">The sequence shown here is derived from an EMBL/GenBank/DDBJ whole genome shotgun (WGS) entry which is preliminary data.</text>
</comment>
<evidence type="ECO:0000313" key="1">
    <source>
        <dbReference type="EMBL" id="MBW0507990.1"/>
    </source>
</evidence>